<comment type="caution">
    <text evidence="2">The sequence shown here is derived from an EMBL/GenBank/DDBJ whole genome shotgun (WGS) entry which is preliminary data.</text>
</comment>
<sequence length="109" mass="11997">MEQIVIILQFNLPRGPHEGEARFTGRYYLTSLPVISTTLYKNKHSNEQPDQAVPEPLSGETNPPPSITTLPGPVQCEDNPSGDPGEVVYDIDTFPIRHQPPIPAHGDDV</sequence>
<dbReference type="EMBL" id="JAGTTL010000022">
    <property type="protein sequence ID" value="KAK6305531.1"/>
    <property type="molecule type" value="Genomic_DNA"/>
</dbReference>
<feature type="region of interest" description="Disordered" evidence="1">
    <location>
        <begin position="42"/>
        <end position="87"/>
    </location>
</feature>
<name>A0AAN8LL97_9TELE</name>
<reference evidence="2 3" key="1">
    <citation type="submission" date="2021-04" db="EMBL/GenBank/DDBJ databases">
        <authorList>
            <person name="De Guttry C."/>
            <person name="Zahm M."/>
            <person name="Klopp C."/>
            <person name="Cabau C."/>
            <person name="Louis A."/>
            <person name="Berthelot C."/>
            <person name="Parey E."/>
            <person name="Roest Crollius H."/>
            <person name="Montfort J."/>
            <person name="Robinson-Rechavi M."/>
            <person name="Bucao C."/>
            <person name="Bouchez O."/>
            <person name="Gislard M."/>
            <person name="Lluch J."/>
            <person name="Milhes M."/>
            <person name="Lampietro C."/>
            <person name="Lopez Roques C."/>
            <person name="Donnadieu C."/>
            <person name="Braasch I."/>
            <person name="Desvignes T."/>
            <person name="Postlethwait J."/>
            <person name="Bobe J."/>
            <person name="Wedekind C."/>
            <person name="Guiguen Y."/>
        </authorList>
    </citation>
    <scope>NUCLEOTIDE SEQUENCE [LARGE SCALE GENOMIC DNA]</scope>
    <source>
        <strain evidence="2">Cs_M1</strain>
        <tissue evidence="2">Blood</tissue>
    </source>
</reference>
<protein>
    <submittedName>
        <fullName evidence="2">Uncharacterized protein</fullName>
    </submittedName>
</protein>
<evidence type="ECO:0000256" key="1">
    <source>
        <dbReference type="SAM" id="MobiDB-lite"/>
    </source>
</evidence>
<evidence type="ECO:0000313" key="3">
    <source>
        <dbReference type="Proteomes" id="UP001356427"/>
    </source>
</evidence>
<keyword evidence="3" id="KW-1185">Reference proteome</keyword>
<gene>
    <name evidence="2" type="ORF">J4Q44_G00243110</name>
</gene>
<dbReference type="Proteomes" id="UP001356427">
    <property type="component" value="Unassembled WGS sequence"/>
</dbReference>
<accession>A0AAN8LL97</accession>
<organism evidence="2 3">
    <name type="scientific">Coregonus suidteri</name>
    <dbReference type="NCBI Taxonomy" id="861788"/>
    <lineage>
        <taxon>Eukaryota</taxon>
        <taxon>Metazoa</taxon>
        <taxon>Chordata</taxon>
        <taxon>Craniata</taxon>
        <taxon>Vertebrata</taxon>
        <taxon>Euteleostomi</taxon>
        <taxon>Actinopterygii</taxon>
        <taxon>Neopterygii</taxon>
        <taxon>Teleostei</taxon>
        <taxon>Protacanthopterygii</taxon>
        <taxon>Salmoniformes</taxon>
        <taxon>Salmonidae</taxon>
        <taxon>Coregoninae</taxon>
        <taxon>Coregonus</taxon>
    </lineage>
</organism>
<evidence type="ECO:0000313" key="2">
    <source>
        <dbReference type="EMBL" id="KAK6305531.1"/>
    </source>
</evidence>
<proteinExistence type="predicted"/>
<dbReference type="AlphaFoldDB" id="A0AAN8LL97"/>